<gene>
    <name evidence="2" type="ORF">g.31979</name>
</gene>
<proteinExistence type="predicted"/>
<feature type="compositionally biased region" description="Low complexity" evidence="1">
    <location>
        <begin position="1"/>
        <end position="17"/>
    </location>
</feature>
<evidence type="ECO:0000256" key="1">
    <source>
        <dbReference type="SAM" id="MobiDB-lite"/>
    </source>
</evidence>
<sequence>QQQQQQQFAPGYQGPQQRMVAARNYPFAEGGQYSGVKPSPGVASPQGVMGPPMGGPGGAVPGQPPMMRSPPPIRSPQPNPSPRPVPSPRTQPVPSPTDMMLSQLSGPLHHQSPQQDPNDLTPQDQLSKFVEQL</sequence>
<name>A0A146MDP4_LYGHE</name>
<feature type="compositionally biased region" description="Polar residues" evidence="1">
    <location>
        <begin position="100"/>
        <end position="126"/>
    </location>
</feature>
<feature type="compositionally biased region" description="Pro residues" evidence="1">
    <location>
        <begin position="62"/>
        <end position="95"/>
    </location>
</feature>
<feature type="region of interest" description="Disordered" evidence="1">
    <location>
        <begin position="1"/>
        <end position="133"/>
    </location>
</feature>
<feature type="non-terminal residue" evidence="2">
    <location>
        <position position="1"/>
    </location>
</feature>
<reference evidence="2" key="1">
    <citation type="journal article" date="2016" name="Gigascience">
        <title>De novo construction of an expanded transcriptome assembly for the western tarnished plant bug, Lygus hesperus.</title>
        <authorList>
            <person name="Tassone E.E."/>
            <person name="Geib S.M."/>
            <person name="Hall B."/>
            <person name="Fabrick J.A."/>
            <person name="Brent C.S."/>
            <person name="Hull J.J."/>
        </authorList>
    </citation>
    <scope>NUCLEOTIDE SEQUENCE</scope>
</reference>
<organism evidence="2">
    <name type="scientific">Lygus hesperus</name>
    <name type="common">Western plant bug</name>
    <dbReference type="NCBI Taxonomy" id="30085"/>
    <lineage>
        <taxon>Eukaryota</taxon>
        <taxon>Metazoa</taxon>
        <taxon>Ecdysozoa</taxon>
        <taxon>Arthropoda</taxon>
        <taxon>Hexapoda</taxon>
        <taxon>Insecta</taxon>
        <taxon>Pterygota</taxon>
        <taxon>Neoptera</taxon>
        <taxon>Paraneoptera</taxon>
        <taxon>Hemiptera</taxon>
        <taxon>Heteroptera</taxon>
        <taxon>Panheteroptera</taxon>
        <taxon>Cimicomorpha</taxon>
        <taxon>Miridae</taxon>
        <taxon>Mirini</taxon>
        <taxon>Lygus</taxon>
    </lineage>
</organism>
<evidence type="ECO:0000313" key="2">
    <source>
        <dbReference type="EMBL" id="JAQ17142.1"/>
    </source>
</evidence>
<dbReference type="AlphaFoldDB" id="A0A146MDP4"/>
<protein>
    <submittedName>
        <fullName evidence="2">Uncharacterized protein</fullName>
    </submittedName>
</protein>
<accession>A0A146MDP4</accession>
<dbReference type="EMBL" id="GDHC01001487">
    <property type="protein sequence ID" value="JAQ17142.1"/>
    <property type="molecule type" value="Transcribed_RNA"/>
</dbReference>